<evidence type="ECO:0000313" key="6">
    <source>
        <dbReference type="EMBL" id="CAH0025329.1"/>
    </source>
</evidence>
<comment type="caution">
    <text evidence="6">The sequence shown here is derived from an EMBL/GenBank/DDBJ whole genome shotgun (WGS) entry which is preliminary data.</text>
</comment>
<dbReference type="Gene3D" id="1.10.10.10">
    <property type="entry name" value="Winged helix-like DNA-binding domain superfamily/Winged helix DNA-binding domain"/>
    <property type="match status" value="1"/>
</dbReference>
<dbReference type="InterPro" id="IPR036390">
    <property type="entry name" value="WH_DNA-bd_sf"/>
</dbReference>
<dbReference type="PANTHER" id="PTHR43712">
    <property type="entry name" value="PUTATIVE (AFU_ORTHOLOGUE AFUA_4G14580)-RELATED"/>
    <property type="match status" value="1"/>
</dbReference>
<dbReference type="InterPro" id="IPR016461">
    <property type="entry name" value="COMT-like"/>
</dbReference>
<dbReference type="OrthoDB" id="1606438at2759"/>
<dbReference type="PROSITE" id="PS51683">
    <property type="entry name" value="SAM_OMT_II"/>
    <property type="match status" value="1"/>
</dbReference>
<dbReference type="AlphaFoldDB" id="A0A9N9YQI3"/>
<proteinExistence type="predicted"/>
<dbReference type="InterPro" id="IPR036388">
    <property type="entry name" value="WH-like_DNA-bd_sf"/>
</dbReference>
<feature type="domain" description="O-methyltransferase C-terminal" evidence="4">
    <location>
        <begin position="189"/>
        <end position="402"/>
    </location>
</feature>
<evidence type="ECO:0000259" key="5">
    <source>
        <dbReference type="Pfam" id="PF08100"/>
    </source>
</evidence>
<dbReference type="Gene3D" id="3.40.50.150">
    <property type="entry name" value="Vaccinia Virus protein VP39"/>
    <property type="match status" value="1"/>
</dbReference>
<dbReference type="GO" id="GO:0032259">
    <property type="term" value="P:methylation"/>
    <property type="evidence" value="ECO:0007669"/>
    <property type="project" value="UniProtKB-KW"/>
</dbReference>
<evidence type="ECO:0000256" key="1">
    <source>
        <dbReference type="ARBA" id="ARBA00022603"/>
    </source>
</evidence>
<dbReference type="Proteomes" id="UP000696573">
    <property type="component" value="Unassembled WGS sequence"/>
</dbReference>
<dbReference type="InterPro" id="IPR012967">
    <property type="entry name" value="COMT_dimerisation"/>
</dbReference>
<dbReference type="GO" id="GO:0008171">
    <property type="term" value="F:O-methyltransferase activity"/>
    <property type="evidence" value="ECO:0007669"/>
    <property type="project" value="InterPro"/>
</dbReference>
<dbReference type="Pfam" id="PF08100">
    <property type="entry name" value="Dimerisation"/>
    <property type="match status" value="1"/>
</dbReference>
<dbReference type="SUPFAM" id="SSF53335">
    <property type="entry name" value="S-adenosyl-L-methionine-dependent methyltransferases"/>
    <property type="match status" value="1"/>
</dbReference>
<evidence type="ECO:0008006" key="8">
    <source>
        <dbReference type="Google" id="ProtNLM"/>
    </source>
</evidence>
<organism evidence="6 7">
    <name type="scientific">Clonostachys rhizophaga</name>
    <dbReference type="NCBI Taxonomy" id="160324"/>
    <lineage>
        <taxon>Eukaryota</taxon>
        <taxon>Fungi</taxon>
        <taxon>Dikarya</taxon>
        <taxon>Ascomycota</taxon>
        <taxon>Pezizomycotina</taxon>
        <taxon>Sordariomycetes</taxon>
        <taxon>Hypocreomycetidae</taxon>
        <taxon>Hypocreales</taxon>
        <taxon>Bionectriaceae</taxon>
        <taxon>Clonostachys</taxon>
    </lineage>
</organism>
<evidence type="ECO:0000259" key="4">
    <source>
        <dbReference type="Pfam" id="PF00891"/>
    </source>
</evidence>
<accession>A0A9N9YQI3</accession>
<keyword evidence="3" id="KW-0949">S-adenosyl-L-methionine</keyword>
<evidence type="ECO:0000256" key="2">
    <source>
        <dbReference type="ARBA" id="ARBA00022679"/>
    </source>
</evidence>
<gene>
    <name evidence="6" type="ORF">CRHIZ90672A_00008119</name>
</gene>
<dbReference type="InterPro" id="IPR029063">
    <property type="entry name" value="SAM-dependent_MTases_sf"/>
</dbReference>
<evidence type="ECO:0000313" key="7">
    <source>
        <dbReference type="Proteomes" id="UP000696573"/>
    </source>
</evidence>
<dbReference type="EMBL" id="CABFNQ020000710">
    <property type="protein sequence ID" value="CAH0025329.1"/>
    <property type="molecule type" value="Genomic_DNA"/>
</dbReference>
<protein>
    <recommendedName>
        <fullName evidence="8">O-methyltransferase domain-containing protein</fullName>
    </recommendedName>
</protein>
<dbReference type="SUPFAM" id="SSF46785">
    <property type="entry name" value="Winged helix' DNA-binding domain"/>
    <property type="match status" value="1"/>
</dbReference>
<dbReference type="PANTHER" id="PTHR43712:SF12">
    <property type="entry name" value="STERIGMATOCYSTIN 8-O-METHYLTRANSFERASE"/>
    <property type="match status" value="1"/>
</dbReference>
<name>A0A9N9YQI3_9HYPO</name>
<keyword evidence="7" id="KW-1185">Reference proteome</keyword>
<dbReference type="Pfam" id="PF00891">
    <property type="entry name" value="Methyltransf_2"/>
    <property type="match status" value="1"/>
</dbReference>
<sequence length="428" mass="47085">MSATTAQNDSQVSLLDLASNIMKQTAKITAYLEANNLPEPTFDQDAPAPPATSEYRTIHRSLVASLDELRRLTDGPYPTLRSFICQGNDLAAFHIAFEFEFFNIVPLDSGMELTELAEKAGLDVDRTGRVMRMLATHHVFKEPRPGYFVHTSLSSLYQRSPDSYAAGHYSVDEMLKAATGAAAALKAAPFESDSEHCGFNTANGLPMFQFYAKNPGHAKRFAKAMAGATSVDRQISELRDSYDWNTLKGTVVDVGGGSGHVSVSLAQNFPHLNFVVQDNSQDMLDAAKHVSTSPDVAERISYMKHDFFEAQPVKNAAAFFMRQCTHNWCDRDVVRIFKGIVPGLEASGPGVPFLINDTIIPEPGSIPLHEERALRQMDLLMMIGLGAKQRTRAEFAALLKEADQRYEIINAYAEGSSMGLLEVQLKAN</sequence>
<dbReference type="InterPro" id="IPR001077">
    <property type="entry name" value="COMT_C"/>
</dbReference>
<keyword evidence="1" id="KW-0489">Methyltransferase</keyword>
<evidence type="ECO:0000256" key="3">
    <source>
        <dbReference type="ARBA" id="ARBA00022691"/>
    </source>
</evidence>
<keyword evidence="2" id="KW-0808">Transferase</keyword>
<reference evidence="6" key="1">
    <citation type="submission" date="2021-10" db="EMBL/GenBank/DDBJ databases">
        <authorList>
            <person name="Piombo E."/>
        </authorList>
    </citation>
    <scope>NUCLEOTIDE SEQUENCE</scope>
</reference>
<feature type="domain" description="O-methyltransferase dimerisation" evidence="5">
    <location>
        <begin position="92"/>
        <end position="158"/>
    </location>
</feature>